<name>A0A1E3RIL3_9MYCO</name>
<dbReference type="OrthoDB" id="4753342at2"/>
<dbReference type="RefSeq" id="WP_069406493.1">
    <property type="nucleotide sequence ID" value="NZ_MIGZ01000112.1"/>
</dbReference>
<feature type="transmembrane region" description="Helical" evidence="1">
    <location>
        <begin position="35"/>
        <end position="58"/>
    </location>
</feature>
<dbReference type="Proteomes" id="UP000094243">
    <property type="component" value="Unassembled WGS sequence"/>
</dbReference>
<evidence type="ECO:0008006" key="4">
    <source>
        <dbReference type="Google" id="ProtNLM"/>
    </source>
</evidence>
<organism evidence="2 3">
    <name type="scientific">Mycolicibacterium holsaticum</name>
    <dbReference type="NCBI Taxonomy" id="152142"/>
    <lineage>
        <taxon>Bacteria</taxon>
        <taxon>Bacillati</taxon>
        <taxon>Actinomycetota</taxon>
        <taxon>Actinomycetes</taxon>
        <taxon>Mycobacteriales</taxon>
        <taxon>Mycobacteriaceae</taxon>
        <taxon>Mycolicibacterium</taxon>
    </lineage>
</organism>
<accession>A0A1E3RIL3</accession>
<keyword evidence="1" id="KW-0472">Membrane</keyword>
<dbReference type="EMBL" id="MIGZ01000112">
    <property type="protein sequence ID" value="ODQ89237.1"/>
    <property type="molecule type" value="Genomic_DNA"/>
</dbReference>
<sequence>MLVVGVLSFCAAAACAAAALWLLSRPRSNDPGQQVLRALVPTQFAAAVMLAVGGAVALSTEPGTALLVAIVCVIGAVGTLGAGCWQSAKSLARIGGQSTAATGACGSVCATCTLSCSENAV</sequence>
<reference evidence="3" key="1">
    <citation type="submission" date="2016-09" db="EMBL/GenBank/DDBJ databases">
        <authorList>
            <person name="Greninger A.L."/>
            <person name="Jerome K.R."/>
            <person name="Mcnair B."/>
            <person name="Wallis C."/>
            <person name="Fang F."/>
        </authorList>
    </citation>
    <scope>NUCLEOTIDE SEQUENCE [LARGE SCALE GENOMIC DNA]</scope>
    <source>
        <strain evidence="3">M7</strain>
    </source>
</reference>
<evidence type="ECO:0000313" key="2">
    <source>
        <dbReference type="EMBL" id="ODQ89237.1"/>
    </source>
</evidence>
<feature type="transmembrane region" description="Helical" evidence="1">
    <location>
        <begin position="6"/>
        <end position="23"/>
    </location>
</feature>
<feature type="transmembrane region" description="Helical" evidence="1">
    <location>
        <begin position="64"/>
        <end position="85"/>
    </location>
</feature>
<evidence type="ECO:0000256" key="1">
    <source>
        <dbReference type="SAM" id="Phobius"/>
    </source>
</evidence>
<keyword evidence="3" id="KW-1185">Reference proteome</keyword>
<evidence type="ECO:0000313" key="3">
    <source>
        <dbReference type="Proteomes" id="UP000094243"/>
    </source>
</evidence>
<gene>
    <name evidence="2" type="ORF">BHQ17_18070</name>
</gene>
<keyword evidence="1" id="KW-1133">Transmembrane helix</keyword>
<dbReference type="AlphaFoldDB" id="A0A1E3RIL3"/>
<keyword evidence="1" id="KW-0812">Transmembrane</keyword>
<proteinExistence type="predicted"/>
<protein>
    <recommendedName>
        <fullName evidence="4">Transmembrane protein</fullName>
    </recommendedName>
</protein>
<comment type="caution">
    <text evidence="2">The sequence shown here is derived from an EMBL/GenBank/DDBJ whole genome shotgun (WGS) entry which is preliminary data.</text>
</comment>